<feature type="chain" id="PRO_5032490054" description="Glucose-6-phosphate isomerase" evidence="15">
    <location>
        <begin position="33"/>
        <end position="1582"/>
    </location>
</feature>
<feature type="domain" description="NET" evidence="17">
    <location>
        <begin position="704"/>
        <end position="788"/>
    </location>
</feature>
<evidence type="ECO:0000256" key="8">
    <source>
        <dbReference type="ARBA" id="ARBA00023152"/>
    </source>
</evidence>
<dbReference type="SMART" id="SM00297">
    <property type="entry name" value="BROMO"/>
    <property type="match status" value="1"/>
</dbReference>
<dbReference type="InterPro" id="IPR001487">
    <property type="entry name" value="Bromodomain"/>
</dbReference>
<evidence type="ECO:0000256" key="5">
    <source>
        <dbReference type="ARBA" id="ARBA00022490"/>
    </source>
</evidence>
<proteinExistence type="inferred from homology"/>
<dbReference type="InterPro" id="IPR023096">
    <property type="entry name" value="G6P_Isomerase_C"/>
</dbReference>
<feature type="compositionally biased region" description="Polar residues" evidence="14">
    <location>
        <begin position="914"/>
        <end position="938"/>
    </location>
</feature>
<dbReference type="PROSITE" id="PS00765">
    <property type="entry name" value="P_GLUCOSE_ISOMERASE_1"/>
    <property type="match status" value="1"/>
</dbReference>
<feature type="region of interest" description="Disordered" evidence="14">
    <location>
        <begin position="914"/>
        <end position="941"/>
    </location>
</feature>
<dbReference type="InterPro" id="IPR037377">
    <property type="entry name" value="GTE_bromo"/>
</dbReference>
<comment type="subcellular location">
    <subcellularLocation>
        <location evidence="1">Cytoplasm</location>
    </subcellularLocation>
</comment>
<keyword evidence="5" id="KW-0963">Cytoplasm</keyword>
<dbReference type="Gene3D" id="1.20.920.10">
    <property type="entry name" value="Bromodomain-like"/>
    <property type="match status" value="1"/>
</dbReference>
<keyword evidence="13" id="KW-0175">Coiled coil</keyword>
<comment type="subunit">
    <text evidence="2">Homodimer.</text>
</comment>
<comment type="catalytic activity">
    <reaction evidence="12">
        <text>alpha-D-glucose 6-phosphate = beta-D-fructose 6-phosphate</text>
        <dbReference type="Rhea" id="RHEA:11816"/>
        <dbReference type="ChEBI" id="CHEBI:57634"/>
        <dbReference type="ChEBI" id="CHEBI:58225"/>
        <dbReference type="EC" id="5.3.1.9"/>
    </reaction>
</comment>
<feature type="compositionally biased region" description="Polar residues" evidence="14">
    <location>
        <begin position="877"/>
        <end position="892"/>
    </location>
</feature>
<dbReference type="Gene3D" id="2.120.10.30">
    <property type="entry name" value="TolB, C-terminal domain"/>
    <property type="match status" value="1"/>
</dbReference>
<accession>A0A835SDM6</accession>
<evidence type="ECO:0000259" key="16">
    <source>
        <dbReference type="PROSITE" id="PS50014"/>
    </source>
</evidence>
<comment type="pathway">
    <text evidence="12">Carbohydrate degradation; glycolysis; D-glyceraldehyde 3-phosphate and glycerone phosphate from D-glucose: step 2/4.</text>
</comment>
<dbReference type="PROSITE" id="PS51525">
    <property type="entry name" value="NET"/>
    <property type="match status" value="1"/>
</dbReference>
<dbReference type="EMBL" id="JADCNM010000001">
    <property type="protein sequence ID" value="KAG0502287.1"/>
    <property type="molecule type" value="Genomic_DNA"/>
</dbReference>
<dbReference type="GO" id="GO:0051156">
    <property type="term" value="P:glucose 6-phosphate metabolic process"/>
    <property type="evidence" value="ECO:0007669"/>
    <property type="project" value="TreeGrafter"/>
</dbReference>
<dbReference type="CDD" id="cd05506">
    <property type="entry name" value="Bromo_plant1"/>
    <property type="match status" value="1"/>
</dbReference>
<keyword evidence="4 12" id="KW-0312">Gluconeogenesis</keyword>
<dbReference type="PROSITE" id="PS51463">
    <property type="entry name" value="P_GLUCOSE_ISOMERASE_3"/>
    <property type="match status" value="1"/>
</dbReference>
<feature type="signal peptide" evidence="15">
    <location>
        <begin position="1"/>
        <end position="32"/>
    </location>
</feature>
<evidence type="ECO:0000256" key="11">
    <source>
        <dbReference type="PROSITE-ProRule" id="PRU00035"/>
    </source>
</evidence>
<dbReference type="PROSITE" id="PS50014">
    <property type="entry name" value="BROMODOMAIN_2"/>
    <property type="match status" value="1"/>
</dbReference>
<keyword evidence="15" id="KW-0732">Signal</keyword>
<feature type="region of interest" description="Disordered" evidence="14">
    <location>
        <begin position="802"/>
        <end position="897"/>
    </location>
</feature>
<dbReference type="Gene3D" id="1.10.1390.10">
    <property type="match status" value="1"/>
</dbReference>
<reference evidence="18 19" key="1">
    <citation type="journal article" date="2020" name="Nat. Food">
        <title>A phased Vanilla planifolia genome enables genetic improvement of flavour and production.</title>
        <authorList>
            <person name="Hasing T."/>
            <person name="Tang H."/>
            <person name="Brym M."/>
            <person name="Khazi F."/>
            <person name="Huang T."/>
            <person name="Chambers A.H."/>
        </authorList>
    </citation>
    <scope>NUCLEOTIDE SEQUENCE [LARGE SCALE GENOMIC DNA]</scope>
    <source>
        <tissue evidence="18">Leaf</tissue>
    </source>
</reference>
<dbReference type="InterPro" id="IPR035482">
    <property type="entry name" value="SIS_PGI_2"/>
</dbReference>
<keyword evidence="10 12" id="KW-0413">Isomerase</keyword>
<dbReference type="InterPro" id="IPR036427">
    <property type="entry name" value="Bromodomain-like_sf"/>
</dbReference>
<evidence type="ECO:0000256" key="7">
    <source>
        <dbReference type="ARBA" id="ARBA00023117"/>
    </source>
</evidence>
<keyword evidence="7 11" id="KW-0103">Bromodomain</keyword>
<evidence type="ECO:0000256" key="9">
    <source>
        <dbReference type="ARBA" id="ARBA00023163"/>
    </source>
</evidence>
<dbReference type="Pfam" id="PF17035">
    <property type="entry name" value="BET"/>
    <property type="match status" value="1"/>
</dbReference>
<evidence type="ECO:0000256" key="14">
    <source>
        <dbReference type="SAM" id="MobiDB-lite"/>
    </source>
</evidence>
<dbReference type="GO" id="GO:0006096">
    <property type="term" value="P:glycolytic process"/>
    <property type="evidence" value="ECO:0007669"/>
    <property type="project" value="UniProtKB-UniPathway"/>
</dbReference>
<dbReference type="Pfam" id="PF00342">
    <property type="entry name" value="PGI"/>
    <property type="match status" value="2"/>
</dbReference>
<dbReference type="Pfam" id="PF00439">
    <property type="entry name" value="Bromodomain"/>
    <property type="match status" value="1"/>
</dbReference>
<dbReference type="InterPro" id="IPR027353">
    <property type="entry name" value="NET_dom"/>
</dbReference>
<evidence type="ECO:0000256" key="4">
    <source>
        <dbReference type="ARBA" id="ARBA00022432"/>
    </source>
</evidence>
<dbReference type="Proteomes" id="UP000639772">
    <property type="component" value="Chromosome 1"/>
</dbReference>
<dbReference type="InterPro" id="IPR038336">
    <property type="entry name" value="NET_sf"/>
</dbReference>
<evidence type="ECO:0000313" key="19">
    <source>
        <dbReference type="Proteomes" id="UP000639772"/>
    </source>
</evidence>
<evidence type="ECO:0000256" key="1">
    <source>
        <dbReference type="ARBA" id="ARBA00004496"/>
    </source>
</evidence>
<evidence type="ECO:0000256" key="2">
    <source>
        <dbReference type="ARBA" id="ARBA00011738"/>
    </source>
</evidence>
<dbReference type="InterPro" id="IPR018189">
    <property type="entry name" value="Phosphoglucose_isomerase_CS"/>
</dbReference>
<evidence type="ECO:0000256" key="6">
    <source>
        <dbReference type="ARBA" id="ARBA00023015"/>
    </source>
</evidence>
<evidence type="ECO:0000313" key="18">
    <source>
        <dbReference type="EMBL" id="KAG0502287.1"/>
    </source>
</evidence>
<keyword evidence="6" id="KW-0805">Transcription regulation</keyword>
<evidence type="ECO:0000256" key="10">
    <source>
        <dbReference type="ARBA" id="ARBA00023235"/>
    </source>
</evidence>
<evidence type="ECO:0000259" key="17">
    <source>
        <dbReference type="PROSITE" id="PS51525"/>
    </source>
</evidence>
<feature type="coiled-coil region" evidence="13">
    <location>
        <begin position="962"/>
        <end position="1004"/>
    </location>
</feature>
<gene>
    <name evidence="18" type="ORF">HPP92_002359</name>
</gene>
<dbReference type="GO" id="GO:0048029">
    <property type="term" value="F:monosaccharide binding"/>
    <property type="evidence" value="ECO:0007669"/>
    <property type="project" value="TreeGrafter"/>
</dbReference>
<keyword evidence="8 12" id="KW-0324">Glycolysis</keyword>
<comment type="caution">
    <text evidence="18">The sequence shown here is derived from an EMBL/GenBank/DDBJ whole genome shotgun (WGS) entry which is preliminary data.</text>
</comment>
<dbReference type="InterPro" id="IPR011042">
    <property type="entry name" value="6-blade_b-propeller_TolB-like"/>
</dbReference>
<dbReference type="GO" id="GO:0005829">
    <property type="term" value="C:cytosol"/>
    <property type="evidence" value="ECO:0007669"/>
    <property type="project" value="TreeGrafter"/>
</dbReference>
<evidence type="ECO:0000256" key="15">
    <source>
        <dbReference type="SAM" id="SignalP"/>
    </source>
</evidence>
<dbReference type="OrthoDB" id="5831190at2759"/>
<dbReference type="InterPro" id="IPR046348">
    <property type="entry name" value="SIS_dom_sf"/>
</dbReference>
<dbReference type="SUPFAM" id="SSF47370">
    <property type="entry name" value="Bromodomain"/>
    <property type="match status" value="1"/>
</dbReference>
<dbReference type="GO" id="GO:0004347">
    <property type="term" value="F:glucose-6-phosphate isomerase activity"/>
    <property type="evidence" value="ECO:0007669"/>
    <property type="project" value="UniProtKB-EC"/>
</dbReference>
<dbReference type="GO" id="GO:0097367">
    <property type="term" value="F:carbohydrate derivative binding"/>
    <property type="evidence" value="ECO:0007669"/>
    <property type="project" value="InterPro"/>
</dbReference>
<dbReference type="PANTHER" id="PTHR11469:SF1">
    <property type="entry name" value="GLUCOSE-6-PHOSPHATE ISOMERASE"/>
    <property type="match status" value="1"/>
</dbReference>
<sequence length="1582" mass="174372">MARCGGRAAALLILATAIPVALIASLERRATAVPGSLSYRSGGFIRETAKESADIVEREVVTDADVAGNASLGIAVDLKRDRFLVVYADLLHFRSAALASYDLQSGQRIFLTSLCGPDDELSFADDVAVDEVGNAYVTDAKANKLWKVGSNGELLSVIRSSVFAQKKGWHRNFVGLNGIVCHPNGYLLVVHTAGGYLFKVDTLTEEVSLVQVTGSLLLGDGMELLSPTELVVAGTPTARVVESSDDWKTAKVTAKLVGPLHRIAASVTVKEGKVYISHLLGLGFRRRTHVLVEADFTVASSLWIFKVWVLVSVDEELKCRPGGSSFLRKSVVEGLAVSRPGGKKRQRGGCRNARSSLRGYCFLDFNRVRSSWWRDLHLIRVTFLRASFFHLVSAPPLSSPSPIIAIFLALNICSTETLQRESGGYVEHHWTFGKLRIFVGFSQDYLKLNALTVAEERSWSLAKASRHSGDLSLTLMDKTQKLSEDTVLLMSRTTGMQQKQLANLKDFVALHMLARKLLAHQREAKLSSSARKNLEARLRRDLEKVQKFQKKIIPSNAIKSNGVALSSSTDPLVKKQDLAAQNVSLLKHGVSGALESKKHAVTPSVALLMKQCETLLKRLMGHQYAWVFNSPVDVVKLNIPDYFTVIKQPMDLGTVQSKIASGVYSSPLDFAFDVRLTFNNAMTYNPPENGVHVMADVMRKFFETRWKAIEKKLISTDLAVKRVSSSKRLSLIPELPHHIVDFLKRHTDNTSQNCEDELEIDFDSLGDDTLFELKKLLDQCLKDNCLEKPAKLIIILNESGLSSSSMHPCKVNERADEEEDEYVDIGGNDPPTTRYSPIERLNVSGQRSSLGNSSCSSSSKSRSSSSDTESGSTFRSKSNIQVAVSPNSTKEQGYQAAPSYDKGLVNGVEKLEQGSNPKAESLKPNGSQEGENAPSDRQVSPDKLYRAALLRSRFADTILKAREKTLDQRARLQAEAKAAEDARRRAEEEAAAEAKRKRELEREAARQALLQMEKTVVIHEGSVCLKDCSNEGIDEFKLGGSNPLEQLGLYIKADGDEEEEGDEPCNVLVNDVEEGEEHVEDIKRTHLRDLMDDNERCKSMTVEYDGIFLDYSRQRACQETMKKLFKLAEAAHLKEKINRMYNGEHINATEDRSVLHIALHAARDAIIRSDGRNVVPDVWCVLDKINDFAERVQVAHGIECHQVGATGKPLKDVVAVGIGGSFLGPLFVHTALQTDSEAAECAKGRQLRLPHAIAKHMVAVSTNLTLVEKFGIDPNNAFAFWDWVGGRYSVCSAVGVLPLSLQCGFPIIQKFLEGACSIDKHFYSASFEENLPVLLGLLSVWNVSFLGFPARAILPYSQALEKLAPHIQQVSMESNGKGVSIDGVPLPFETGEIDFGEPGTNGQHNFYQLIHQGRVIPCDFIGVVKSQQPVYLKGEIVSNHDELMSNFFAQPDALAYGKTSSQLQNENVPAYLIPHKTFSGNRPSLSLLLPALSAYNIGQLLAIYEHRIAVEGFIWGINSFDQWSVELGKSLASQVRKQLNLSRTTGKPVEGFNISTTTLLNRFLQAETGIPSDGSTTLLPKI</sequence>
<name>A0A835SDM6_VANPL</name>
<evidence type="ECO:0000256" key="13">
    <source>
        <dbReference type="SAM" id="Coils"/>
    </source>
</evidence>
<dbReference type="FunFam" id="3.40.50.10490:FF:000031">
    <property type="entry name" value="Glucose-6-phosphate isomerase"/>
    <property type="match status" value="1"/>
</dbReference>
<dbReference type="SUPFAM" id="SSF101898">
    <property type="entry name" value="NHL repeat"/>
    <property type="match status" value="1"/>
</dbReference>
<protein>
    <recommendedName>
        <fullName evidence="3 12">Glucose-6-phosphate isomerase</fullName>
        <ecNumber evidence="3 12">5.3.1.9</ecNumber>
    </recommendedName>
</protein>
<dbReference type="Gene3D" id="3.40.50.10490">
    <property type="entry name" value="Glucose-6-phosphate isomerase like protein, domain 1"/>
    <property type="match status" value="3"/>
</dbReference>
<dbReference type="FunFam" id="1.10.1390.10:FF:000002">
    <property type="entry name" value="Glucose-6-phosphate isomerase"/>
    <property type="match status" value="1"/>
</dbReference>
<feature type="domain" description="Bromo" evidence="16">
    <location>
        <begin position="620"/>
        <end position="692"/>
    </location>
</feature>
<dbReference type="EC" id="5.3.1.9" evidence="3 12"/>
<evidence type="ECO:0000256" key="3">
    <source>
        <dbReference type="ARBA" id="ARBA00011952"/>
    </source>
</evidence>
<dbReference type="SUPFAM" id="SSF53697">
    <property type="entry name" value="SIS domain"/>
    <property type="match status" value="1"/>
</dbReference>
<organism evidence="18 19">
    <name type="scientific">Vanilla planifolia</name>
    <name type="common">Vanilla</name>
    <dbReference type="NCBI Taxonomy" id="51239"/>
    <lineage>
        <taxon>Eukaryota</taxon>
        <taxon>Viridiplantae</taxon>
        <taxon>Streptophyta</taxon>
        <taxon>Embryophyta</taxon>
        <taxon>Tracheophyta</taxon>
        <taxon>Spermatophyta</taxon>
        <taxon>Magnoliopsida</taxon>
        <taxon>Liliopsida</taxon>
        <taxon>Asparagales</taxon>
        <taxon>Orchidaceae</taxon>
        <taxon>Vanilloideae</taxon>
        <taxon>Vanilleae</taxon>
        <taxon>Vanilla</taxon>
    </lineage>
</organism>
<dbReference type="PRINTS" id="PR00503">
    <property type="entry name" value="BROMODOMAIN"/>
</dbReference>
<dbReference type="PRINTS" id="PR00662">
    <property type="entry name" value="G6PISOMERASE"/>
</dbReference>
<feature type="compositionally biased region" description="Low complexity" evidence="14">
    <location>
        <begin position="844"/>
        <end position="876"/>
    </location>
</feature>
<dbReference type="Gene3D" id="1.20.1270.220">
    <property type="match status" value="1"/>
</dbReference>
<dbReference type="GO" id="GO:0006094">
    <property type="term" value="P:gluconeogenesis"/>
    <property type="evidence" value="ECO:0007669"/>
    <property type="project" value="UniProtKB-KW"/>
</dbReference>
<comment type="similarity">
    <text evidence="12">Belongs to the GPI family.</text>
</comment>
<dbReference type="CDD" id="cd05016">
    <property type="entry name" value="SIS_PGI_2"/>
    <property type="match status" value="1"/>
</dbReference>
<dbReference type="PANTHER" id="PTHR11469">
    <property type="entry name" value="GLUCOSE-6-PHOSPHATE ISOMERASE"/>
    <property type="match status" value="1"/>
</dbReference>
<dbReference type="UniPathway" id="UPA00109">
    <property type="reaction ID" value="UER00181"/>
</dbReference>
<dbReference type="InterPro" id="IPR001672">
    <property type="entry name" value="G6P_Isomerase"/>
</dbReference>
<evidence type="ECO:0000256" key="12">
    <source>
        <dbReference type="RuleBase" id="RU000612"/>
    </source>
</evidence>
<dbReference type="FunFam" id="3.40.50.10490:FF:000048">
    <property type="entry name" value="Glucose-6-phosphate isomerase"/>
    <property type="match status" value="1"/>
</dbReference>
<keyword evidence="9" id="KW-0804">Transcription</keyword>
<dbReference type="HAMAP" id="MF_00473">
    <property type="entry name" value="G6P_isomerase"/>
    <property type="match status" value="1"/>
</dbReference>